<reference evidence="4" key="1">
    <citation type="submission" date="2023-07" db="EMBL/GenBank/DDBJ databases">
        <title>A chromosome-level genome assembly of Lolium multiflorum.</title>
        <authorList>
            <person name="Chen Y."/>
            <person name="Copetti D."/>
            <person name="Kolliker R."/>
            <person name="Studer B."/>
        </authorList>
    </citation>
    <scope>NUCLEOTIDE SEQUENCE</scope>
    <source>
        <strain evidence="4">02402/16</strain>
        <tissue evidence="4">Leaf</tissue>
    </source>
</reference>
<proteinExistence type="predicted"/>
<feature type="compositionally biased region" description="Basic residues" evidence="2">
    <location>
        <begin position="227"/>
        <end position="237"/>
    </location>
</feature>
<feature type="compositionally biased region" description="Pro residues" evidence="2">
    <location>
        <begin position="217"/>
        <end position="226"/>
    </location>
</feature>
<gene>
    <name evidence="4" type="ORF">QYE76_015827</name>
</gene>
<evidence type="ECO:0000256" key="2">
    <source>
        <dbReference type="SAM" id="MobiDB-lite"/>
    </source>
</evidence>
<feature type="region of interest" description="Disordered" evidence="2">
    <location>
        <begin position="215"/>
        <end position="265"/>
    </location>
</feature>
<feature type="compositionally biased region" description="Basic and acidic residues" evidence="2">
    <location>
        <begin position="447"/>
        <end position="456"/>
    </location>
</feature>
<dbReference type="InterPro" id="IPR040400">
    <property type="entry name" value="BAG5/6/7/8"/>
</dbReference>
<dbReference type="AlphaFoldDB" id="A0AAD8U362"/>
<feature type="region of interest" description="Disordered" evidence="2">
    <location>
        <begin position="102"/>
        <end position="127"/>
    </location>
</feature>
<protein>
    <recommendedName>
        <fullName evidence="3">BAG domain-containing protein</fullName>
    </recommendedName>
</protein>
<sequence>MGHSSRTHYRSKAQTFFSPCRCDSSPPPPSPSPSPIPSPRPEMSRYHHHHEPPPPACCSCGCFCACSALAPCGVGGGYYPAPAQPAPASDQLLHAIAAHLLLNSAPPPPPQPQPHPQQPPLQPPAAHHANLHSSYAYQYNQQQQQGPNTHAYPHPPPPPPQHQQQHQGPQSHAYPQPPPPPPPQQQPYQPDHGQLLLHSLLRRVAALETTLPHSYFPTPPPIPQPHPHPHHRHHRAAAHLEESDDPPSPPPRRARGGRRPPPSERELAARTIQEHFRRFLARRSRTLRQLKELAILRSKAASLRGSLSGSGRGRCKDPVAVSEAAMGLLLHLDGIQGGDPMIREGKRAVSRELSRILEFVDKVLVKDHEEMALDNGEYPEGCHGAPVVNRPSANRKVSFHCNEIQNEADDSSESSSSVEADERKGPNSKSIANGKPGLAAPAPVQMESRRAAGEMR</sequence>
<feature type="region of interest" description="Disordered" evidence="2">
    <location>
        <begin position="140"/>
        <end position="191"/>
    </location>
</feature>
<dbReference type="GO" id="GO:0006457">
    <property type="term" value="P:protein folding"/>
    <property type="evidence" value="ECO:0007669"/>
    <property type="project" value="TreeGrafter"/>
</dbReference>
<feature type="region of interest" description="Disordered" evidence="2">
    <location>
        <begin position="17"/>
        <end position="48"/>
    </location>
</feature>
<feature type="domain" description="BAG" evidence="3">
    <location>
        <begin position="322"/>
        <end position="364"/>
    </location>
</feature>
<dbReference type="InterPro" id="IPR003103">
    <property type="entry name" value="BAG_domain"/>
</dbReference>
<keyword evidence="5" id="KW-1185">Reference proteome</keyword>
<evidence type="ECO:0000313" key="5">
    <source>
        <dbReference type="Proteomes" id="UP001231189"/>
    </source>
</evidence>
<organism evidence="4 5">
    <name type="scientific">Lolium multiflorum</name>
    <name type="common">Italian ryegrass</name>
    <name type="synonym">Lolium perenne subsp. multiflorum</name>
    <dbReference type="NCBI Taxonomy" id="4521"/>
    <lineage>
        <taxon>Eukaryota</taxon>
        <taxon>Viridiplantae</taxon>
        <taxon>Streptophyta</taxon>
        <taxon>Embryophyta</taxon>
        <taxon>Tracheophyta</taxon>
        <taxon>Spermatophyta</taxon>
        <taxon>Magnoliopsida</taxon>
        <taxon>Liliopsida</taxon>
        <taxon>Poales</taxon>
        <taxon>Poaceae</taxon>
        <taxon>BOP clade</taxon>
        <taxon>Pooideae</taxon>
        <taxon>Poodae</taxon>
        <taxon>Poeae</taxon>
        <taxon>Poeae Chloroplast Group 2 (Poeae type)</taxon>
        <taxon>Loliodinae</taxon>
        <taxon>Loliinae</taxon>
        <taxon>Lolium</taxon>
    </lineage>
</organism>
<dbReference type="GO" id="GO:0051087">
    <property type="term" value="F:protein-folding chaperone binding"/>
    <property type="evidence" value="ECO:0007669"/>
    <property type="project" value="InterPro"/>
</dbReference>
<name>A0AAD8U362_LOLMU</name>
<evidence type="ECO:0000259" key="3">
    <source>
        <dbReference type="PROSITE" id="PS51035"/>
    </source>
</evidence>
<accession>A0AAD8U362</accession>
<feature type="region of interest" description="Disordered" evidence="2">
    <location>
        <begin position="405"/>
        <end position="456"/>
    </location>
</feature>
<feature type="compositionally biased region" description="Pro residues" evidence="2">
    <location>
        <begin position="25"/>
        <end position="40"/>
    </location>
</feature>
<dbReference type="PANTHER" id="PTHR33322:SF18">
    <property type="entry name" value="BAG FAMILY MOLECULAR CHAPERONE REGULATOR 8, CHLOROPLASTIC"/>
    <property type="match status" value="1"/>
</dbReference>
<dbReference type="EMBL" id="JAUUTY010000001">
    <property type="protein sequence ID" value="KAK1699130.1"/>
    <property type="molecule type" value="Genomic_DNA"/>
</dbReference>
<keyword evidence="1" id="KW-0143">Chaperone</keyword>
<dbReference type="PANTHER" id="PTHR33322">
    <property type="entry name" value="BAG DOMAIN CONTAINING PROTEIN, EXPRESSED"/>
    <property type="match status" value="1"/>
</dbReference>
<feature type="compositionally biased region" description="Pro residues" evidence="2">
    <location>
        <begin position="105"/>
        <end position="123"/>
    </location>
</feature>
<comment type="caution">
    <text evidence="4">The sequence shown here is derived from an EMBL/GenBank/DDBJ whole genome shotgun (WGS) entry which is preliminary data.</text>
</comment>
<evidence type="ECO:0000256" key="1">
    <source>
        <dbReference type="ARBA" id="ARBA00023186"/>
    </source>
</evidence>
<dbReference type="SUPFAM" id="SSF63491">
    <property type="entry name" value="BAG domain"/>
    <property type="match status" value="1"/>
</dbReference>
<dbReference type="GO" id="GO:0009506">
    <property type="term" value="C:plasmodesma"/>
    <property type="evidence" value="ECO:0007669"/>
    <property type="project" value="TreeGrafter"/>
</dbReference>
<feature type="compositionally biased region" description="Pro residues" evidence="2">
    <location>
        <begin position="175"/>
        <end position="185"/>
    </location>
</feature>
<dbReference type="Proteomes" id="UP001231189">
    <property type="component" value="Unassembled WGS sequence"/>
</dbReference>
<dbReference type="PROSITE" id="PS51035">
    <property type="entry name" value="BAG"/>
    <property type="match status" value="1"/>
</dbReference>
<dbReference type="Pfam" id="PF02179">
    <property type="entry name" value="BAG"/>
    <property type="match status" value="1"/>
</dbReference>
<evidence type="ECO:0000313" key="4">
    <source>
        <dbReference type="EMBL" id="KAK1699130.1"/>
    </source>
</evidence>